<feature type="domain" description="MYND-type" evidence="9">
    <location>
        <begin position="446"/>
        <end position="488"/>
    </location>
</feature>
<dbReference type="InterPro" id="IPR002893">
    <property type="entry name" value="Znf_MYND"/>
</dbReference>
<evidence type="ECO:0000313" key="11">
    <source>
        <dbReference type="Proteomes" id="UP001150569"/>
    </source>
</evidence>
<evidence type="ECO:0000256" key="5">
    <source>
        <dbReference type="ARBA" id="ARBA00022771"/>
    </source>
</evidence>
<gene>
    <name evidence="10" type="ORF">IWQ60_008841</name>
</gene>
<name>A0A9W7ZW68_9FUNG</name>
<feature type="compositionally biased region" description="Low complexity" evidence="8">
    <location>
        <begin position="153"/>
        <end position="165"/>
    </location>
</feature>
<comment type="caution">
    <text evidence="10">The sequence shown here is derived from an EMBL/GenBank/DDBJ whole genome shotgun (WGS) entry which is preliminary data.</text>
</comment>
<evidence type="ECO:0000313" key="10">
    <source>
        <dbReference type="EMBL" id="KAJ1914352.1"/>
    </source>
</evidence>
<proteinExistence type="inferred from homology"/>
<comment type="similarity">
    <text evidence="2">Belongs to the MUB1/samB family.</text>
</comment>
<dbReference type="EMBL" id="JANBPT010000689">
    <property type="protein sequence ID" value="KAJ1914352.1"/>
    <property type="molecule type" value="Genomic_DNA"/>
</dbReference>
<feature type="region of interest" description="Disordered" evidence="8">
    <location>
        <begin position="198"/>
        <end position="261"/>
    </location>
</feature>
<dbReference type="GO" id="GO:0005737">
    <property type="term" value="C:cytoplasm"/>
    <property type="evidence" value="ECO:0007669"/>
    <property type="project" value="UniProtKB-SubCell"/>
</dbReference>
<dbReference type="AlphaFoldDB" id="A0A9W7ZW68"/>
<evidence type="ECO:0000256" key="6">
    <source>
        <dbReference type="ARBA" id="ARBA00022833"/>
    </source>
</evidence>
<dbReference type="PROSITE" id="PS50865">
    <property type="entry name" value="ZF_MYND_2"/>
    <property type="match status" value="1"/>
</dbReference>
<evidence type="ECO:0000256" key="2">
    <source>
        <dbReference type="ARBA" id="ARBA00010655"/>
    </source>
</evidence>
<feature type="compositionally biased region" description="Acidic residues" evidence="8">
    <location>
        <begin position="220"/>
        <end position="230"/>
    </location>
</feature>
<protein>
    <recommendedName>
        <fullName evidence="9">MYND-type domain-containing protein</fullName>
    </recommendedName>
</protein>
<dbReference type="GO" id="GO:0008270">
    <property type="term" value="F:zinc ion binding"/>
    <property type="evidence" value="ECO:0007669"/>
    <property type="project" value="UniProtKB-KW"/>
</dbReference>
<reference evidence="10" key="1">
    <citation type="submission" date="2022-07" db="EMBL/GenBank/DDBJ databases">
        <title>Phylogenomic reconstructions and comparative analyses of Kickxellomycotina fungi.</title>
        <authorList>
            <person name="Reynolds N.K."/>
            <person name="Stajich J.E."/>
            <person name="Barry K."/>
            <person name="Grigoriev I.V."/>
            <person name="Crous P."/>
            <person name="Smith M.E."/>
        </authorList>
    </citation>
    <scope>NUCLEOTIDE SEQUENCE</scope>
    <source>
        <strain evidence="10">RSA 861</strain>
    </source>
</reference>
<feature type="region of interest" description="Disordered" evidence="8">
    <location>
        <begin position="280"/>
        <end position="345"/>
    </location>
</feature>
<dbReference type="Gene3D" id="6.10.140.2220">
    <property type="match status" value="1"/>
</dbReference>
<dbReference type="OrthoDB" id="5594178at2759"/>
<evidence type="ECO:0000256" key="4">
    <source>
        <dbReference type="ARBA" id="ARBA00022723"/>
    </source>
</evidence>
<dbReference type="GO" id="GO:0007163">
    <property type="term" value="P:establishment or maintenance of cell polarity"/>
    <property type="evidence" value="ECO:0007669"/>
    <property type="project" value="TreeGrafter"/>
</dbReference>
<evidence type="ECO:0000256" key="1">
    <source>
        <dbReference type="ARBA" id="ARBA00004496"/>
    </source>
</evidence>
<keyword evidence="5 7" id="KW-0863">Zinc-finger</keyword>
<dbReference type="GO" id="GO:0006511">
    <property type="term" value="P:ubiquitin-dependent protein catabolic process"/>
    <property type="evidence" value="ECO:0007669"/>
    <property type="project" value="TreeGrafter"/>
</dbReference>
<evidence type="ECO:0000256" key="3">
    <source>
        <dbReference type="ARBA" id="ARBA00022490"/>
    </source>
</evidence>
<dbReference type="SUPFAM" id="SSF144232">
    <property type="entry name" value="HIT/MYND zinc finger-like"/>
    <property type="match status" value="1"/>
</dbReference>
<dbReference type="Proteomes" id="UP001150569">
    <property type="component" value="Unassembled WGS sequence"/>
</dbReference>
<accession>A0A9W7ZW68</accession>
<keyword evidence="3" id="KW-0963">Cytoplasm</keyword>
<dbReference type="PANTHER" id="PTHR47442:SF1">
    <property type="entry name" value="MYND-TYPE ZINC FINGER PROTEIN MUB1"/>
    <property type="match status" value="1"/>
</dbReference>
<keyword evidence="4" id="KW-0479">Metal-binding</keyword>
<dbReference type="Pfam" id="PF01753">
    <property type="entry name" value="zf-MYND"/>
    <property type="match status" value="1"/>
</dbReference>
<keyword evidence="11" id="KW-1185">Reference proteome</keyword>
<evidence type="ECO:0000259" key="9">
    <source>
        <dbReference type="PROSITE" id="PS50865"/>
    </source>
</evidence>
<evidence type="ECO:0000256" key="8">
    <source>
        <dbReference type="SAM" id="MobiDB-lite"/>
    </source>
</evidence>
<organism evidence="10 11">
    <name type="scientific">Tieghemiomyces parasiticus</name>
    <dbReference type="NCBI Taxonomy" id="78921"/>
    <lineage>
        <taxon>Eukaryota</taxon>
        <taxon>Fungi</taxon>
        <taxon>Fungi incertae sedis</taxon>
        <taxon>Zoopagomycota</taxon>
        <taxon>Kickxellomycotina</taxon>
        <taxon>Dimargaritomycetes</taxon>
        <taxon>Dimargaritales</taxon>
        <taxon>Dimargaritaceae</taxon>
        <taxon>Tieghemiomyces</taxon>
    </lineage>
</organism>
<evidence type="ECO:0000256" key="7">
    <source>
        <dbReference type="PROSITE-ProRule" id="PRU00134"/>
    </source>
</evidence>
<feature type="compositionally biased region" description="Low complexity" evidence="8">
    <location>
        <begin position="296"/>
        <end position="311"/>
    </location>
</feature>
<sequence length="560" mass="62261">MRKCNFHFPTNNKAAVTITSALYDRRALDCTAPLALVNSLSHLHYLINTSARIRELVSTDGGFNRLIHILRNTPVRVQHVMNVWKWSLAFNCLVAAGIRGTKEIRVQLAEMGILKFLMDIMEAHLIVFRRHMDFCTPEDAAYRAMVMPPPPAQAVAPNEPRAQQQRPPPPPTVQPHPQEVQPATEGNRAAIATARTYHAPAATGRAIGRPNRGAPTEGAPDSDEEEEADESAAQAQARDMNRFRNMPVHSTTRNRQPHIDRAQAVPGRATTAFAAATLAANGVPRSPGRTDEEESPSTTQAPAHTHAAASHELYHPTPRRPEMGYGRPARSELTPPPQEVPTPAVAEPTAPVMMPAAVTMADDPSPHNVMSRPEDVFHCLQLLGYMTKYLEVREHMHRDYERDLFAVVQEYTHRNQPRHIRRWAAVVMRNGCLKDEAPNGLWRCANLNCLRWETFTREFAKCRQCRKAKYCGRLCQQEAWRTGHQFWCNEAQIDEHNILDEEAMLRAATAASLLTAQQAADQPLADGVAVTQAREGAEDAGDVEVNGLGTPPPAEQATYL</sequence>
<dbReference type="PANTHER" id="PTHR47442">
    <property type="entry name" value="MYND-TYPE ZINC FINGER PROTEIN MUB1"/>
    <property type="match status" value="1"/>
</dbReference>
<keyword evidence="6" id="KW-0862">Zinc</keyword>
<dbReference type="GO" id="GO:1990304">
    <property type="term" value="C:MUB1-RAD6-UBR2 ubiquitin ligase complex"/>
    <property type="evidence" value="ECO:0007669"/>
    <property type="project" value="TreeGrafter"/>
</dbReference>
<feature type="region of interest" description="Disordered" evidence="8">
    <location>
        <begin position="539"/>
        <end position="560"/>
    </location>
</feature>
<comment type="subcellular location">
    <subcellularLocation>
        <location evidence="1">Cytoplasm</location>
    </subcellularLocation>
</comment>
<dbReference type="InterPro" id="IPR051664">
    <property type="entry name" value="MYND-type_zinc_finger"/>
</dbReference>
<feature type="region of interest" description="Disordered" evidence="8">
    <location>
        <begin position="148"/>
        <end position="184"/>
    </location>
</feature>